<comment type="caution">
    <text evidence="3">The sequence shown here is derived from an EMBL/GenBank/DDBJ whole genome shotgun (WGS) entry which is preliminary data.</text>
</comment>
<dbReference type="EMBL" id="PFDW01000041">
    <property type="protein sequence ID" value="PJE58240.1"/>
    <property type="molecule type" value="Genomic_DNA"/>
</dbReference>
<protein>
    <submittedName>
        <fullName evidence="3">Uncharacterized protein</fullName>
    </submittedName>
</protein>
<keyword evidence="2" id="KW-0472">Membrane</keyword>
<evidence type="ECO:0000256" key="1">
    <source>
        <dbReference type="SAM" id="MobiDB-lite"/>
    </source>
</evidence>
<evidence type="ECO:0000313" key="3">
    <source>
        <dbReference type="EMBL" id="PJE58240.1"/>
    </source>
</evidence>
<name>A0A2M8KEA1_9BACT</name>
<sequence length="195" mass="21486">MTNASILKYSLKEVNKVRFIFFILIIATASLLTYFFSKNKDLLNKTDTTVNSSREVTALPTSSPSEASSSPVASPPNLNPQQVQTVIRNLVNSKNYKGLQPYMATPAVLVTLASSDCCGNLTPEETTTQMAYLNSGVPFEFNQESSQVKSLKSQNIKLSAYFVGISTKNQIVVSFKLNQKGQIEEVEMAASYELY</sequence>
<keyword evidence="2" id="KW-0812">Transmembrane</keyword>
<evidence type="ECO:0000256" key="2">
    <source>
        <dbReference type="SAM" id="Phobius"/>
    </source>
</evidence>
<gene>
    <name evidence="3" type="ORF">COU81_01765</name>
</gene>
<reference evidence="4" key="1">
    <citation type="submission" date="2017-09" db="EMBL/GenBank/DDBJ databases">
        <title>Depth-based differentiation of microbial function through sediment-hosted aquifers and enrichment of novel symbionts in the deep terrestrial subsurface.</title>
        <authorList>
            <person name="Probst A.J."/>
            <person name="Ladd B."/>
            <person name="Jarett J.K."/>
            <person name="Geller-Mcgrath D.E."/>
            <person name="Sieber C.M.K."/>
            <person name="Emerson J.B."/>
            <person name="Anantharaman K."/>
            <person name="Thomas B.C."/>
            <person name="Malmstrom R."/>
            <person name="Stieglmeier M."/>
            <person name="Klingl A."/>
            <person name="Woyke T."/>
            <person name="Ryan C.M."/>
            <person name="Banfield J.F."/>
        </authorList>
    </citation>
    <scope>NUCLEOTIDE SEQUENCE [LARGE SCALE GENOMIC DNA]</scope>
</reference>
<keyword evidence="2" id="KW-1133">Transmembrane helix</keyword>
<feature type="compositionally biased region" description="Low complexity" evidence="1">
    <location>
        <begin position="57"/>
        <end position="72"/>
    </location>
</feature>
<accession>A0A2M8KEA1</accession>
<proteinExistence type="predicted"/>
<dbReference type="AlphaFoldDB" id="A0A2M8KEA1"/>
<evidence type="ECO:0000313" key="4">
    <source>
        <dbReference type="Proteomes" id="UP000231450"/>
    </source>
</evidence>
<feature type="transmembrane region" description="Helical" evidence="2">
    <location>
        <begin position="17"/>
        <end position="36"/>
    </location>
</feature>
<dbReference type="Proteomes" id="UP000231450">
    <property type="component" value="Unassembled WGS sequence"/>
</dbReference>
<feature type="region of interest" description="Disordered" evidence="1">
    <location>
        <begin position="53"/>
        <end position="78"/>
    </location>
</feature>
<organism evidence="3 4">
    <name type="scientific">Candidatus Portnoybacteria bacterium CG10_big_fil_rev_8_21_14_0_10_36_7</name>
    <dbReference type="NCBI Taxonomy" id="1974812"/>
    <lineage>
        <taxon>Bacteria</taxon>
        <taxon>Candidatus Portnoyibacteriota</taxon>
    </lineage>
</organism>